<dbReference type="EMBL" id="FNTI01000001">
    <property type="protein sequence ID" value="SEC71135.1"/>
    <property type="molecule type" value="Genomic_DNA"/>
</dbReference>
<proteinExistence type="predicted"/>
<organism evidence="1 2">
    <name type="scientific">Bradyrhizobium lablabi</name>
    <dbReference type="NCBI Taxonomy" id="722472"/>
    <lineage>
        <taxon>Bacteria</taxon>
        <taxon>Pseudomonadati</taxon>
        <taxon>Pseudomonadota</taxon>
        <taxon>Alphaproteobacteria</taxon>
        <taxon>Hyphomicrobiales</taxon>
        <taxon>Nitrobacteraceae</taxon>
        <taxon>Bradyrhizobium</taxon>
    </lineage>
</organism>
<evidence type="ECO:0000313" key="2">
    <source>
        <dbReference type="Proteomes" id="UP000183208"/>
    </source>
</evidence>
<dbReference type="Proteomes" id="UP000183208">
    <property type="component" value="Unassembled WGS sequence"/>
</dbReference>
<name>A0A1M6VTZ5_9BRAD</name>
<gene>
    <name evidence="1" type="ORF">SAMN05444171_2084</name>
</gene>
<accession>A0A1M6VTZ5</accession>
<protein>
    <submittedName>
        <fullName evidence="1">Uncharacterized protein</fullName>
    </submittedName>
</protein>
<dbReference type="AlphaFoldDB" id="A0A1M6VTZ5"/>
<evidence type="ECO:0000313" key="1">
    <source>
        <dbReference type="EMBL" id="SEC71135.1"/>
    </source>
</evidence>
<sequence>MRGTMFNGGKGNRTMHHRRLRRMIEALRAELTVQGILGQGTTTDLRVDLVNLAETALMACDVDRVYD</sequence>
<reference evidence="1 2" key="1">
    <citation type="submission" date="2016-10" db="EMBL/GenBank/DDBJ databases">
        <authorList>
            <person name="de Groot N.N."/>
        </authorList>
    </citation>
    <scope>NUCLEOTIDE SEQUENCE [LARGE SCALE GENOMIC DNA]</scope>
    <source>
        <strain evidence="1 2">GAS522</strain>
    </source>
</reference>